<organism evidence="1 2">
    <name type="scientific">Rhizophagus irregularis</name>
    <dbReference type="NCBI Taxonomy" id="588596"/>
    <lineage>
        <taxon>Eukaryota</taxon>
        <taxon>Fungi</taxon>
        <taxon>Fungi incertae sedis</taxon>
        <taxon>Mucoromycota</taxon>
        <taxon>Glomeromycotina</taxon>
        <taxon>Glomeromycetes</taxon>
        <taxon>Glomerales</taxon>
        <taxon>Glomeraceae</taxon>
        <taxon>Rhizophagus</taxon>
    </lineage>
</organism>
<dbReference type="AlphaFoldDB" id="A0A2N0NLJ7"/>
<dbReference type="VEuPathDB" id="FungiDB:RhiirA1_458799"/>
<reference evidence="1 2" key="1">
    <citation type="submission" date="2016-04" db="EMBL/GenBank/DDBJ databases">
        <title>Genome analyses suggest a sexual origin of heterokaryosis in a supposedly ancient asexual fungus.</title>
        <authorList>
            <person name="Ropars J."/>
            <person name="Sedzielewska K."/>
            <person name="Noel J."/>
            <person name="Charron P."/>
            <person name="Farinelli L."/>
            <person name="Marton T."/>
            <person name="Kruger M."/>
            <person name="Pelin A."/>
            <person name="Brachmann A."/>
            <person name="Corradi N."/>
        </authorList>
    </citation>
    <scope>NUCLEOTIDE SEQUENCE [LARGE SCALE GENOMIC DNA]</scope>
    <source>
        <strain evidence="1 2">A5</strain>
    </source>
</reference>
<sequence length="153" mass="17940">MEKGKNEREKGNVSALPYWKTLNTELFTPLKSSKKYGFIQNIPDNIYCKFGIFCYSSGNNAFYSDMPIYYTRFMRIQFKNKADLILELTGDSSTTGNMTEKQVILYTKQLLINGDDKIVVDLRNVNKSRPEQFSEFWKYIKQYLKEYAAVNDK</sequence>
<reference evidence="1 2" key="2">
    <citation type="submission" date="2017-09" db="EMBL/GenBank/DDBJ databases">
        <title>Extensive intraspecific genome diversity in a model arbuscular mycorrhizal fungus.</title>
        <authorList>
            <person name="Chen E.C."/>
            <person name="Morin E."/>
            <person name="Beaudet D."/>
            <person name="Noel J."/>
            <person name="Ndikumana S."/>
            <person name="Charron P."/>
            <person name="St-Onge C."/>
            <person name="Giorgi J."/>
            <person name="Grigoriev I.V."/>
            <person name="Roux C."/>
            <person name="Martin F.M."/>
            <person name="Corradi N."/>
        </authorList>
    </citation>
    <scope>NUCLEOTIDE SEQUENCE [LARGE SCALE GENOMIC DNA]</scope>
    <source>
        <strain evidence="1 2">A5</strain>
    </source>
</reference>
<accession>A0A2N0NLJ7</accession>
<dbReference type="EMBL" id="LLXJ01004801">
    <property type="protein sequence ID" value="PKB95425.1"/>
    <property type="molecule type" value="Genomic_DNA"/>
</dbReference>
<gene>
    <name evidence="1" type="ORF">RhiirA5_436738</name>
</gene>
<comment type="caution">
    <text evidence="1">The sequence shown here is derived from an EMBL/GenBank/DDBJ whole genome shotgun (WGS) entry which is preliminary data.</text>
</comment>
<dbReference type="VEuPathDB" id="FungiDB:RhiirFUN_019549"/>
<dbReference type="Proteomes" id="UP000232722">
    <property type="component" value="Unassembled WGS sequence"/>
</dbReference>
<proteinExistence type="predicted"/>
<evidence type="ECO:0000313" key="2">
    <source>
        <dbReference type="Proteomes" id="UP000232722"/>
    </source>
</evidence>
<name>A0A2N0NLJ7_9GLOM</name>
<evidence type="ECO:0000313" key="1">
    <source>
        <dbReference type="EMBL" id="PKB95425.1"/>
    </source>
</evidence>
<protein>
    <submittedName>
        <fullName evidence="1">Uncharacterized protein</fullName>
    </submittedName>
</protein>